<feature type="domain" description="DUF3592" evidence="2">
    <location>
        <begin position="38"/>
        <end position="101"/>
    </location>
</feature>
<feature type="transmembrane region" description="Helical" evidence="1">
    <location>
        <begin position="114"/>
        <end position="136"/>
    </location>
</feature>
<dbReference type="Proteomes" id="UP000215002">
    <property type="component" value="Chromosome"/>
</dbReference>
<evidence type="ECO:0000259" key="2">
    <source>
        <dbReference type="Pfam" id="PF12158"/>
    </source>
</evidence>
<name>A0A223NX79_9SPHI</name>
<sequence length="143" mass="15883">MNVNYDELIMLAGGAFLTVFGFGKINERGKLIKSGVKVEGIVFDIETSLGTGPDTQSTTYYPVIRFVTADKEWITEKYNIGSNPSVYSVGEKVTVIYDITDYKHFLIDNTQTKLFGAVLIAVGTLLILGVIMYFFINQYPSLS</sequence>
<dbReference type="InterPro" id="IPR021994">
    <property type="entry name" value="DUF3592"/>
</dbReference>
<dbReference type="RefSeq" id="WP_094570821.1">
    <property type="nucleotide sequence ID" value="NZ_CP022743.1"/>
</dbReference>
<reference evidence="3 4" key="1">
    <citation type="submission" date="2017-08" db="EMBL/GenBank/DDBJ databases">
        <title>Complete genome sequence of Mucilaginibacter sp. strain BJC16-A31.</title>
        <authorList>
            <consortium name="Henan University of Science and Technology"/>
            <person name="You X."/>
        </authorList>
    </citation>
    <scope>NUCLEOTIDE SEQUENCE [LARGE SCALE GENOMIC DNA]</scope>
    <source>
        <strain evidence="3 4">BJC16-A31</strain>
    </source>
</reference>
<gene>
    <name evidence="3" type="ORF">MuYL_2585</name>
</gene>
<dbReference type="Pfam" id="PF12158">
    <property type="entry name" value="DUF3592"/>
    <property type="match status" value="1"/>
</dbReference>
<evidence type="ECO:0000313" key="3">
    <source>
        <dbReference type="EMBL" id="ASU34472.1"/>
    </source>
</evidence>
<dbReference type="OrthoDB" id="681001at2"/>
<dbReference type="AlphaFoldDB" id="A0A223NX79"/>
<protein>
    <recommendedName>
        <fullName evidence="2">DUF3592 domain-containing protein</fullName>
    </recommendedName>
</protein>
<organism evidence="3 4">
    <name type="scientific">Mucilaginibacter xinganensis</name>
    <dbReference type="NCBI Taxonomy" id="1234841"/>
    <lineage>
        <taxon>Bacteria</taxon>
        <taxon>Pseudomonadati</taxon>
        <taxon>Bacteroidota</taxon>
        <taxon>Sphingobacteriia</taxon>
        <taxon>Sphingobacteriales</taxon>
        <taxon>Sphingobacteriaceae</taxon>
        <taxon>Mucilaginibacter</taxon>
    </lineage>
</organism>
<keyword evidence="4" id="KW-1185">Reference proteome</keyword>
<evidence type="ECO:0000313" key="4">
    <source>
        <dbReference type="Proteomes" id="UP000215002"/>
    </source>
</evidence>
<keyword evidence="1" id="KW-0812">Transmembrane</keyword>
<keyword evidence="1" id="KW-0472">Membrane</keyword>
<proteinExistence type="predicted"/>
<dbReference type="KEGG" id="muc:MuYL_2585"/>
<evidence type="ECO:0000256" key="1">
    <source>
        <dbReference type="SAM" id="Phobius"/>
    </source>
</evidence>
<accession>A0A223NX79</accession>
<dbReference type="EMBL" id="CP022743">
    <property type="protein sequence ID" value="ASU34472.1"/>
    <property type="molecule type" value="Genomic_DNA"/>
</dbReference>
<keyword evidence="1" id="KW-1133">Transmembrane helix</keyword>